<protein>
    <recommendedName>
        <fullName evidence="4 5">Tyrosinase copper-binding domain-containing protein</fullName>
    </recommendedName>
</protein>
<dbReference type="PRINTS" id="PR00092">
    <property type="entry name" value="TYROSINASE"/>
</dbReference>
<evidence type="ECO:0000313" key="6">
    <source>
        <dbReference type="EMBL" id="KAF2458395.1"/>
    </source>
</evidence>
<evidence type="ECO:0000259" key="4">
    <source>
        <dbReference type="PROSITE" id="PS00497"/>
    </source>
</evidence>
<name>A0A6A6P305_9PEZI</name>
<accession>A0A6A6P305</accession>
<reference evidence="6" key="1">
    <citation type="journal article" date="2020" name="Stud. Mycol.">
        <title>101 Dothideomycetes genomes: a test case for predicting lifestyles and emergence of pathogens.</title>
        <authorList>
            <person name="Haridas S."/>
            <person name="Albert R."/>
            <person name="Binder M."/>
            <person name="Bloem J."/>
            <person name="Labutti K."/>
            <person name="Salamov A."/>
            <person name="Andreopoulos B."/>
            <person name="Baker S."/>
            <person name="Barry K."/>
            <person name="Bills G."/>
            <person name="Bluhm B."/>
            <person name="Cannon C."/>
            <person name="Castanera R."/>
            <person name="Culley D."/>
            <person name="Daum C."/>
            <person name="Ezra D."/>
            <person name="Gonzalez J."/>
            <person name="Henrissat B."/>
            <person name="Kuo A."/>
            <person name="Liang C."/>
            <person name="Lipzen A."/>
            <person name="Lutzoni F."/>
            <person name="Magnuson J."/>
            <person name="Mondo S."/>
            <person name="Nolan M."/>
            <person name="Ohm R."/>
            <person name="Pangilinan J."/>
            <person name="Park H.-J."/>
            <person name="Ramirez L."/>
            <person name="Alfaro M."/>
            <person name="Sun H."/>
            <person name="Tritt A."/>
            <person name="Yoshinaga Y."/>
            <person name="Zwiers L.-H."/>
            <person name="Turgeon B."/>
            <person name="Goodwin S."/>
            <person name="Spatafora J."/>
            <person name="Crous P."/>
            <person name="Grigoriev I."/>
        </authorList>
    </citation>
    <scope>NUCLEOTIDE SEQUENCE</scope>
    <source>
        <strain evidence="6">ATCC 16933</strain>
    </source>
</reference>
<dbReference type="PANTHER" id="PTHR11474">
    <property type="entry name" value="TYROSINASE FAMILY MEMBER"/>
    <property type="match status" value="1"/>
</dbReference>
<feature type="signal peptide" evidence="3">
    <location>
        <begin position="1"/>
        <end position="26"/>
    </location>
</feature>
<feature type="domain" description="Tyrosinase copper-binding" evidence="4">
    <location>
        <begin position="126"/>
        <end position="143"/>
    </location>
</feature>
<organism evidence="6 7">
    <name type="scientific">Lineolata rhizophorae</name>
    <dbReference type="NCBI Taxonomy" id="578093"/>
    <lineage>
        <taxon>Eukaryota</taxon>
        <taxon>Fungi</taxon>
        <taxon>Dikarya</taxon>
        <taxon>Ascomycota</taxon>
        <taxon>Pezizomycotina</taxon>
        <taxon>Dothideomycetes</taxon>
        <taxon>Dothideomycetes incertae sedis</taxon>
        <taxon>Lineolatales</taxon>
        <taxon>Lineolataceae</taxon>
        <taxon>Lineolata</taxon>
    </lineage>
</organism>
<dbReference type="PROSITE" id="PS00497">
    <property type="entry name" value="TYROSINASE_1"/>
    <property type="match status" value="1"/>
</dbReference>
<feature type="domain" description="Tyrosinase copper-binding" evidence="5">
    <location>
        <begin position="316"/>
        <end position="327"/>
    </location>
</feature>
<dbReference type="InterPro" id="IPR050316">
    <property type="entry name" value="Tyrosinase/Hemocyanin"/>
</dbReference>
<evidence type="ECO:0000256" key="3">
    <source>
        <dbReference type="SAM" id="SignalP"/>
    </source>
</evidence>
<dbReference type="Proteomes" id="UP000799766">
    <property type="component" value="Unassembled WGS sequence"/>
</dbReference>
<dbReference type="SUPFAM" id="SSF48056">
    <property type="entry name" value="Di-copper centre-containing domain"/>
    <property type="match status" value="1"/>
</dbReference>
<sequence length="396" mass="43727">MVSRSVLEGLFASLLGLSLLTAPSFAGPISKRAKINDLADTALENVHKILSGNLTDGSTHTTCTSENVAVRKEFGDMSEEERADYVRSVNCLLNTPSRLDPEMYPGAVNRYDDFVVLHMNMTPTVHMTANFVHWHRAYVWAYESALRDECGYQGYQPYWDWSKYPDPLESVMFSGSDTSMSGNGEYIEHEGHRLGMSSDPVPPGKGGGCVQSGPFANMTVNLGPVMVSLDIEVPANPQSDGYGLNPRCIRRDIGDFFTSQYLLPDQLATHIESTDNVLTFQTTLQTDTAEAYSFHTGGHYTIWGDPGGDFLVSPGDPMFWLHHGQVDRHWWIWQNQDPEARVQQYEGPTVMMDPSSPEGKLTDVQELAHTAPQGLGVLTSGDLVSTTAGPLCYVYV</sequence>
<keyword evidence="3" id="KW-0732">Signal</keyword>
<dbReference type="Pfam" id="PF00264">
    <property type="entry name" value="Tyrosinase"/>
    <property type="match status" value="1"/>
</dbReference>
<dbReference type="OrthoDB" id="6132182at2759"/>
<keyword evidence="7" id="KW-1185">Reference proteome</keyword>
<feature type="chain" id="PRO_5025388407" description="Tyrosinase copper-binding domain-containing protein" evidence="3">
    <location>
        <begin position="27"/>
        <end position="396"/>
    </location>
</feature>
<evidence type="ECO:0000259" key="5">
    <source>
        <dbReference type="PROSITE" id="PS00498"/>
    </source>
</evidence>
<dbReference type="PANTHER" id="PTHR11474:SF125">
    <property type="entry name" value="N-ACETYL-6-HYDROXYTRYPTOPHAN OXIDASE IVOB-RELATED"/>
    <property type="match status" value="1"/>
</dbReference>
<dbReference type="GO" id="GO:0016491">
    <property type="term" value="F:oxidoreductase activity"/>
    <property type="evidence" value="ECO:0007669"/>
    <property type="project" value="UniProtKB-KW"/>
</dbReference>
<gene>
    <name evidence="6" type="ORF">BDY21DRAFT_342393</name>
</gene>
<keyword evidence="1" id="KW-0479">Metal-binding</keyword>
<dbReference type="AlphaFoldDB" id="A0A6A6P305"/>
<proteinExistence type="predicted"/>
<evidence type="ECO:0000313" key="7">
    <source>
        <dbReference type="Proteomes" id="UP000799766"/>
    </source>
</evidence>
<dbReference type="GO" id="GO:0046872">
    <property type="term" value="F:metal ion binding"/>
    <property type="evidence" value="ECO:0007669"/>
    <property type="project" value="UniProtKB-KW"/>
</dbReference>
<dbReference type="InterPro" id="IPR008922">
    <property type="entry name" value="Di-copper_centre_dom_sf"/>
</dbReference>
<dbReference type="PROSITE" id="PS00498">
    <property type="entry name" value="TYROSINASE_2"/>
    <property type="match status" value="1"/>
</dbReference>
<dbReference type="InterPro" id="IPR002227">
    <property type="entry name" value="Tyrosinase_Cu-bd"/>
</dbReference>
<dbReference type="EMBL" id="MU001678">
    <property type="protein sequence ID" value="KAF2458395.1"/>
    <property type="molecule type" value="Genomic_DNA"/>
</dbReference>
<evidence type="ECO:0000256" key="1">
    <source>
        <dbReference type="ARBA" id="ARBA00022723"/>
    </source>
</evidence>
<dbReference type="Gene3D" id="1.10.1280.10">
    <property type="entry name" value="Di-copper center containing domain from catechol oxidase"/>
    <property type="match status" value="1"/>
</dbReference>
<evidence type="ECO:0000256" key="2">
    <source>
        <dbReference type="ARBA" id="ARBA00023002"/>
    </source>
</evidence>
<keyword evidence="2" id="KW-0560">Oxidoreductase</keyword>